<name>A0A0W8F7S0_9ZZZZ</name>
<dbReference type="InterPro" id="IPR058240">
    <property type="entry name" value="rSAM_sf"/>
</dbReference>
<dbReference type="Pfam" id="PF04055">
    <property type="entry name" value="Radical_SAM"/>
    <property type="match status" value="1"/>
</dbReference>
<dbReference type="AlphaFoldDB" id="A0A0W8F7S0"/>
<dbReference type="InterPro" id="IPR013785">
    <property type="entry name" value="Aldolase_TIM"/>
</dbReference>
<evidence type="ECO:0000256" key="3">
    <source>
        <dbReference type="ARBA" id="ARBA00023004"/>
    </source>
</evidence>
<keyword evidence="1" id="KW-0949">S-adenosyl-L-methionine</keyword>
<accession>A0A0W8F7S0</accession>
<dbReference type="PANTHER" id="PTHR11228">
    <property type="entry name" value="RADICAL SAM DOMAIN PROTEIN"/>
    <property type="match status" value="1"/>
</dbReference>
<proteinExistence type="predicted"/>
<evidence type="ECO:0000256" key="1">
    <source>
        <dbReference type="ARBA" id="ARBA00022691"/>
    </source>
</evidence>
<dbReference type="GO" id="GO:0003824">
    <property type="term" value="F:catalytic activity"/>
    <property type="evidence" value="ECO:0007669"/>
    <property type="project" value="InterPro"/>
</dbReference>
<dbReference type="EMBL" id="LNQE01001487">
    <property type="protein sequence ID" value="KUG16626.1"/>
    <property type="molecule type" value="Genomic_DNA"/>
</dbReference>
<dbReference type="CDD" id="cd01335">
    <property type="entry name" value="Radical_SAM"/>
    <property type="match status" value="1"/>
</dbReference>
<evidence type="ECO:0000256" key="2">
    <source>
        <dbReference type="ARBA" id="ARBA00022723"/>
    </source>
</evidence>
<evidence type="ECO:0000313" key="6">
    <source>
        <dbReference type="EMBL" id="KUG16626.1"/>
    </source>
</evidence>
<dbReference type="InterPro" id="IPR007197">
    <property type="entry name" value="rSAM"/>
</dbReference>
<reference evidence="6" key="1">
    <citation type="journal article" date="2015" name="Proc. Natl. Acad. Sci. U.S.A.">
        <title>Networks of energetic and metabolic interactions define dynamics in microbial communities.</title>
        <authorList>
            <person name="Embree M."/>
            <person name="Liu J.K."/>
            <person name="Al-Bassam M.M."/>
            <person name="Zengler K."/>
        </authorList>
    </citation>
    <scope>NUCLEOTIDE SEQUENCE</scope>
</reference>
<keyword evidence="4" id="KW-0411">Iron-sulfur</keyword>
<evidence type="ECO:0000259" key="5">
    <source>
        <dbReference type="PROSITE" id="PS51918"/>
    </source>
</evidence>
<dbReference type="Pfam" id="PF13186">
    <property type="entry name" value="SPASM"/>
    <property type="match status" value="1"/>
</dbReference>
<dbReference type="SFLD" id="SFLDG01386">
    <property type="entry name" value="main_SPASM_domain-containing"/>
    <property type="match status" value="1"/>
</dbReference>
<dbReference type="Gene3D" id="3.20.20.70">
    <property type="entry name" value="Aldolase class I"/>
    <property type="match status" value="1"/>
</dbReference>
<dbReference type="PROSITE" id="PS51918">
    <property type="entry name" value="RADICAL_SAM"/>
    <property type="match status" value="1"/>
</dbReference>
<sequence>MQIAKKPLLKIEASADGTGEGIRLSARGPAALLAKPIIDQINKVFATEKSISSGPDRFIFSTWIPPAPSVAFDRMLNAQVGGMIRRPVPDQFSIAVVKACPNDCLHCSAPSRQGEILSSNVIKGAISQALDMGSYLVTFDGGEPMLRKDLPDLVSSVDQRAIATSFTSGYHLTLEMARQLKEAGLYAVRISIDSPIEGQHDRFRGRKGAFQDALFGVRNALEAGLLVDLFMVTSPHNIDYLEDAFSLAAELGVHELSLYEIVAVGRWATHEDEVLTSGDVTRLERFHKEKNRMEGPRVSALPYLLSPEMFGCFAGRRWIHVDGDGVALPCAYMPLGFGNIKEKSLEEIWREMTRYPWFKGRCSCQMRDPGFREAHAGILGK</sequence>
<dbReference type="GO" id="GO:0006783">
    <property type="term" value="P:heme biosynthetic process"/>
    <property type="evidence" value="ECO:0007669"/>
    <property type="project" value="TreeGrafter"/>
</dbReference>
<feature type="domain" description="Radical SAM core" evidence="5">
    <location>
        <begin position="86"/>
        <end position="297"/>
    </location>
</feature>
<comment type="caution">
    <text evidence="6">The sequence shown here is derived from an EMBL/GenBank/DDBJ whole genome shotgun (WGS) entry which is preliminary data.</text>
</comment>
<dbReference type="InterPro" id="IPR023885">
    <property type="entry name" value="4Fe4S-binding_SPASM_dom"/>
</dbReference>
<dbReference type="SFLD" id="SFLDS00029">
    <property type="entry name" value="Radical_SAM"/>
    <property type="match status" value="1"/>
</dbReference>
<keyword evidence="3" id="KW-0408">Iron</keyword>
<protein>
    <submittedName>
        <fullName evidence="6">Radical sam domain protein</fullName>
    </submittedName>
</protein>
<evidence type="ECO:0000256" key="4">
    <source>
        <dbReference type="ARBA" id="ARBA00023014"/>
    </source>
</evidence>
<dbReference type="SUPFAM" id="SSF102114">
    <property type="entry name" value="Radical SAM enzymes"/>
    <property type="match status" value="1"/>
</dbReference>
<organism evidence="6">
    <name type="scientific">hydrocarbon metagenome</name>
    <dbReference type="NCBI Taxonomy" id="938273"/>
    <lineage>
        <taxon>unclassified sequences</taxon>
        <taxon>metagenomes</taxon>
        <taxon>ecological metagenomes</taxon>
    </lineage>
</organism>
<dbReference type="PANTHER" id="PTHR11228:SF7">
    <property type="entry name" value="PQQA PEPTIDE CYCLASE"/>
    <property type="match status" value="1"/>
</dbReference>
<dbReference type="GO" id="GO:0051536">
    <property type="term" value="F:iron-sulfur cluster binding"/>
    <property type="evidence" value="ECO:0007669"/>
    <property type="project" value="UniProtKB-KW"/>
</dbReference>
<dbReference type="SFLD" id="SFLDG01067">
    <property type="entry name" value="SPASM/twitch_domain_containing"/>
    <property type="match status" value="1"/>
</dbReference>
<dbReference type="InterPro" id="IPR050377">
    <property type="entry name" value="Radical_SAM_PqqE_MftC-like"/>
</dbReference>
<dbReference type="GO" id="GO:0046872">
    <property type="term" value="F:metal ion binding"/>
    <property type="evidence" value="ECO:0007669"/>
    <property type="project" value="UniProtKB-KW"/>
</dbReference>
<gene>
    <name evidence="6" type="ORF">ASZ90_013715</name>
</gene>
<keyword evidence="2" id="KW-0479">Metal-binding</keyword>